<gene>
    <name evidence="1" type="ORF">UV11_C0016G0025</name>
</gene>
<name>A0A0G0ZF94_9BACT</name>
<reference evidence="1 2" key="1">
    <citation type="journal article" date="2015" name="Nature">
        <title>rRNA introns, odd ribosomes, and small enigmatic genomes across a large radiation of phyla.</title>
        <authorList>
            <person name="Brown C.T."/>
            <person name="Hug L.A."/>
            <person name="Thomas B.C."/>
            <person name="Sharon I."/>
            <person name="Castelle C.J."/>
            <person name="Singh A."/>
            <person name="Wilkins M.J."/>
            <person name="Williams K.H."/>
            <person name="Banfield J.F."/>
        </authorList>
    </citation>
    <scope>NUCLEOTIDE SEQUENCE [LARGE SCALE GENOMIC DNA]</scope>
</reference>
<evidence type="ECO:0000313" key="2">
    <source>
        <dbReference type="Proteomes" id="UP000034036"/>
    </source>
</evidence>
<comment type="caution">
    <text evidence="1">The sequence shown here is derived from an EMBL/GenBank/DDBJ whole genome shotgun (WGS) entry which is preliminary data.</text>
</comment>
<proteinExistence type="predicted"/>
<sequence>MARRRKGKKVLILILILLATGLFYVNFKKEIFSYLTNIFSAEKKDINNNAENKPKLTGMTEKELVKNVEETDIRKKEIDFNGDGKKEIFITTFANSGAKAAIGNKDGNLLTPVFNFDVRAFPEIEFKIEDVPEISEIKDLNGDGLDEFILDLKSYGAYSNLFGIIEVNDSKFSWAMIKTMEGKILPAIFYDGASVRNANIFRIYEDGSKKAIVYIAGNSSDGENWFWEGEVYSWSGGEYKYDVALTRKILSEQPRKMINGEPVF</sequence>
<evidence type="ECO:0008006" key="3">
    <source>
        <dbReference type="Google" id="ProtNLM"/>
    </source>
</evidence>
<evidence type="ECO:0000313" key="1">
    <source>
        <dbReference type="EMBL" id="KKS47410.1"/>
    </source>
</evidence>
<organism evidence="1 2">
    <name type="scientific">Candidatus Giovannonibacteria bacterium GW2011_GWF2_42_19</name>
    <dbReference type="NCBI Taxonomy" id="1618659"/>
    <lineage>
        <taxon>Bacteria</taxon>
        <taxon>Candidatus Giovannoniibacteriota</taxon>
    </lineage>
</organism>
<protein>
    <recommendedName>
        <fullName evidence="3">FG-GAP repeat protein</fullName>
    </recommendedName>
</protein>
<dbReference type="InterPro" id="IPR028994">
    <property type="entry name" value="Integrin_alpha_N"/>
</dbReference>
<dbReference type="EMBL" id="LCDF01000016">
    <property type="protein sequence ID" value="KKS47410.1"/>
    <property type="molecule type" value="Genomic_DNA"/>
</dbReference>
<accession>A0A0G0ZF94</accession>
<dbReference type="SUPFAM" id="SSF69318">
    <property type="entry name" value="Integrin alpha N-terminal domain"/>
    <property type="match status" value="1"/>
</dbReference>
<dbReference type="AlphaFoldDB" id="A0A0G0ZF94"/>
<dbReference type="Proteomes" id="UP000034036">
    <property type="component" value="Unassembled WGS sequence"/>
</dbReference>